<evidence type="ECO:0000313" key="1">
    <source>
        <dbReference type="EMBL" id="QHT30536.1"/>
    </source>
</evidence>
<reference evidence="1" key="1">
    <citation type="journal article" date="2020" name="Nature">
        <title>Giant virus diversity and host interactions through global metagenomics.</title>
        <authorList>
            <person name="Schulz F."/>
            <person name="Roux S."/>
            <person name="Paez-Espino D."/>
            <person name="Jungbluth S."/>
            <person name="Walsh D.A."/>
            <person name="Denef V.J."/>
            <person name="McMahon K.D."/>
            <person name="Konstantinidis K.T."/>
            <person name="Eloe-Fadrosh E.A."/>
            <person name="Kyrpides N.C."/>
            <person name="Woyke T."/>
        </authorList>
    </citation>
    <scope>NUCLEOTIDE SEQUENCE</scope>
    <source>
        <strain evidence="1">GVMAG-M-3300009151-35</strain>
    </source>
</reference>
<dbReference type="AlphaFoldDB" id="A0A6C0EMY2"/>
<sequence length="164" mass="18558">MKKVDNEYINCIVEKNNNNKIKISGFIKNHINYSKMAIMAPNPIDKITSFSGKGLPFPCELIAFENTPNFEIINSTGVIDVLFDYPNSYYAPNGYTKIISPIIISLDGKKIIIQLNDLCPLKTLRDRSRGDPNFYGMKELILPIGTAEEVMNNYAYAKLHYNIA</sequence>
<protein>
    <submittedName>
        <fullName evidence="1">Uncharacterized protein</fullName>
    </submittedName>
</protein>
<accession>A0A6C0EMY2</accession>
<dbReference type="EMBL" id="MN738902">
    <property type="protein sequence ID" value="QHT30536.1"/>
    <property type="molecule type" value="Genomic_DNA"/>
</dbReference>
<proteinExistence type="predicted"/>
<organism evidence="1">
    <name type="scientific">viral metagenome</name>
    <dbReference type="NCBI Taxonomy" id="1070528"/>
    <lineage>
        <taxon>unclassified sequences</taxon>
        <taxon>metagenomes</taxon>
        <taxon>organismal metagenomes</taxon>
    </lineage>
</organism>
<name>A0A6C0EMY2_9ZZZZ</name>